<dbReference type="EMBL" id="CP001712">
    <property type="protein sequence ID" value="EAR16288.1"/>
    <property type="molecule type" value="Genomic_DNA"/>
</dbReference>
<keyword evidence="2" id="KW-1185">Reference proteome</keyword>
<evidence type="ECO:0000313" key="2">
    <source>
        <dbReference type="Proteomes" id="UP000009049"/>
    </source>
</evidence>
<dbReference type="HOGENOM" id="CLU_3221448_0_0_10"/>
<accession>A4CH80</accession>
<gene>
    <name evidence="1" type="ordered locus">RB2501_05300</name>
</gene>
<proteinExistence type="predicted"/>
<dbReference type="Proteomes" id="UP000009049">
    <property type="component" value="Chromosome"/>
</dbReference>
<reference evidence="1 2" key="1">
    <citation type="journal article" date="2009" name="J. Bacteriol.">
        <title>Complete genome sequence of Robiginitalea biformata HTCC2501.</title>
        <authorList>
            <person name="Oh H.M."/>
            <person name="Giovannoni S.J."/>
            <person name="Lee K."/>
            <person name="Ferriera S."/>
            <person name="Johnson J."/>
            <person name="Cho J.C."/>
        </authorList>
    </citation>
    <scope>NUCLEOTIDE SEQUENCE [LARGE SCALE GENOMIC DNA]</scope>
    <source>
        <strain evidence="2">ATCC BAA-864 / HTCC2501 / KCTC 12146</strain>
    </source>
</reference>
<evidence type="ECO:0000313" key="1">
    <source>
        <dbReference type="EMBL" id="EAR16288.1"/>
    </source>
</evidence>
<dbReference type="KEGG" id="rbi:RB2501_05300"/>
<sequence length="44" mass="5061">MSELTEFDELEDDEELSSSILPKAMKTNIANAMNEIKCFKFSFI</sequence>
<organism evidence="1 2">
    <name type="scientific">Robiginitalea biformata (strain ATCC BAA-864 / DSM 15991 / KCTC 12146 / HTCC2501)</name>
    <dbReference type="NCBI Taxonomy" id="313596"/>
    <lineage>
        <taxon>Bacteria</taxon>
        <taxon>Pseudomonadati</taxon>
        <taxon>Bacteroidota</taxon>
        <taxon>Flavobacteriia</taxon>
        <taxon>Flavobacteriales</taxon>
        <taxon>Flavobacteriaceae</taxon>
        <taxon>Robiginitalea</taxon>
    </lineage>
</organism>
<dbReference type="AlphaFoldDB" id="A4CH80"/>
<protein>
    <submittedName>
        <fullName evidence="1">Uncharacterized protein</fullName>
    </submittedName>
</protein>
<name>A4CH80_ROBBH</name>